<protein>
    <submittedName>
        <fullName evidence="5">Pyridine nucleotide-disulfide oxidoreductase</fullName>
        <ecNumber evidence="5">3.2.1.37</ecNumber>
        <ecNumber evidence="5">3.2.1.55</ecNumber>
    </submittedName>
</protein>
<evidence type="ECO:0000256" key="4">
    <source>
        <dbReference type="PIRSR" id="PIRSR606710-2"/>
    </source>
</evidence>
<evidence type="ECO:0000256" key="2">
    <source>
        <dbReference type="ARBA" id="ARBA00022801"/>
    </source>
</evidence>
<dbReference type="PANTHER" id="PTHR42812:SF12">
    <property type="entry name" value="BETA-XYLOSIDASE-RELATED"/>
    <property type="match status" value="1"/>
</dbReference>
<dbReference type="EMBL" id="JGZN01000018">
    <property type="protein sequence ID" value="KFI90977.1"/>
    <property type="molecule type" value="Genomic_DNA"/>
</dbReference>
<evidence type="ECO:0000256" key="1">
    <source>
        <dbReference type="ARBA" id="ARBA00009865"/>
    </source>
</evidence>
<dbReference type="InterPro" id="IPR006710">
    <property type="entry name" value="Glyco_hydro_43"/>
</dbReference>
<gene>
    <name evidence="5" type="ORF">BISA_1956</name>
</gene>
<dbReference type="Pfam" id="PF04616">
    <property type="entry name" value="Glyco_hydro_43"/>
    <property type="match status" value="1"/>
</dbReference>
<dbReference type="EC" id="3.2.1.55" evidence="5"/>
<comment type="similarity">
    <text evidence="1">Belongs to the glycosyl hydrolase 43 family.</text>
</comment>
<dbReference type="GO" id="GO:0046556">
    <property type="term" value="F:alpha-L-arabinofuranosidase activity"/>
    <property type="evidence" value="ECO:0007669"/>
    <property type="project" value="UniProtKB-EC"/>
</dbReference>
<accession>A0A087D627</accession>
<comment type="caution">
    <text evidence="5">The sequence shown here is derived from an EMBL/GenBank/DDBJ whole genome shotgun (WGS) entry which is preliminary data.</text>
</comment>
<evidence type="ECO:0000313" key="6">
    <source>
        <dbReference type="Proteomes" id="UP000029066"/>
    </source>
</evidence>
<evidence type="ECO:0000313" key="5">
    <source>
        <dbReference type="EMBL" id="KFI90977.1"/>
    </source>
</evidence>
<organism evidence="5 6">
    <name type="scientific">Bifidobacterium saguini DSM 23967</name>
    <dbReference type="NCBI Taxonomy" id="1437607"/>
    <lineage>
        <taxon>Bacteria</taxon>
        <taxon>Bacillati</taxon>
        <taxon>Actinomycetota</taxon>
        <taxon>Actinomycetes</taxon>
        <taxon>Bifidobacteriales</taxon>
        <taxon>Bifidobacteriaceae</taxon>
        <taxon>Bifidobacterium</taxon>
    </lineage>
</organism>
<dbReference type="EC" id="3.2.1.37" evidence="5"/>
<reference evidence="5 6" key="1">
    <citation type="submission" date="2014-03" db="EMBL/GenBank/DDBJ databases">
        <title>Genomics of Bifidobacteria.</title>
        <authorList>
            <person name="Ventura M."/>
            <person name="Milani C."/>
            <person name="Lugli G.A."/>
        </authorList>
    </citation>
    <scope>NUCLEOTIDE SEQUENCE [LARGE SCALE GENOMIC DNA]</scope>
    <source>
        <strain evidence="5 6">DSM 23967</strain>
    </source>
</reference>
<dbReference type="AlphaFoldDB" id="A0A087D627"/>
<feature type="site" description="Important for catalytic activity, responsible for pKa modulation of the active site Glu and correct orientation of both the proton donor and substrate" evidence="4">
    <location>
        <position position="134"/>
    </location>
</feature>
<keyword evidence="2 5" id="KW-0378">Hydrolase</keyword>
<dbReference type="GO" id="GO:0005975">
    <property type="term" value="P:carbohydrate metabolic process"/>
    <property type="evidence" value="ECO:0007669"/>
    <property type="project" value="InterPro"/>
</dbReference>
<keyword evidence="3 5" id="KW-0326">Glycosidase</keyword>
<dbReference type="STRING" id="1437607.BISA_1956"/>
<dbReference type="PANTHER" id="PTHR42812">
    <property type="entry name" value="BETA-XYLOSIDASE"/>
    <property type="match status" value="1"/>
</dbReference>
<sequence>MSSSEHMRMTIGHNPVIHSDFPDPDIIRVGETYYMASTTMFLMPGCDVLKSYDLVHWELLAHAYDELDDTPAQRLEEEGRNAYGCGMWAPSLRYHDGIFSIVFTANDTKKTYVLEARDPAGPWKKRTIEGFYHDNSVLYDDDGRVYMVYGNMQLHLTELEPDLSRPKSGGSIGLSPKMILKPTLDSKAAIFIDMKAVTMCGLAITEKGIAKLKFV</sequence>
<dbReference type="RefSeq" id="WP_237746155.1">
    <property type="nucleotide sequence ID" value="NZ_JGZN01000018.1"/>
</dbReference>
<evidence type="ECO:0000256" key="3">
    <source>
        <dbReference type="ARBA" id="ARBA00023295"/>
    </source>
</evidence>
<dbReference type="Proteomes" id="UP000029066">
    <property type="component" value="Unassembled WGS sequence"/>
</dbReference>
<dbReference type="GO" id="GO:0009044">
    <property type="term" value="F:xylan 1,4-beta-xylosidase activity"/>
    <property type="evidence" value="ECO:0007669"/>
    <property type="project" value="UniProtKB-EC"/>
</dbReference>
<dbReference type="InterPro" id="IPR051795">
    <property type="entry name" value="Glycosyl_Hydrlase_43"/>
</dbReference>
<proteinExistence type="inferred from homology"/>
<name>A0A087D627_9BIFI</name>
<dbReference type="InterPro" id="IPR023296">
    <property type="entry name" value="Glyco_hydro_beta-prop_sf"/>
</dbReference>
<dbReference type="Gene3D" id="2.115.10.20">
    <property type="entry name" value="Glycosyl hydrolase domain, family 43"/>
    <property type="match status" value="1"/>
</dbReference>
<dbReference type="SUPFAM" id="SSF75005">
    <property type="entry name" value="Arabinanase/levansucrase/invertase"/>
    <property type="match status" value="1"/>
</dbReference>